<evidence type="ECO:0000256" key="3">
    <source>
        <dbReference type="ARBA" id="ARBA00023295"/>
    </source>
</evidence>
<dbReference type="EMBL" id="CP002869">
    <property type="protein sequence ID" value="AEI43571.1"/>
    <property type="molecule type" value="Genomic_DNA"/>
</dbReference>
<dbReference type="KEGG" id="pms:KNP414_05047"/>
<dbReference type="PANTHER" id="PTHR40079">
    <property type="entry name" value="MANNAN ENDO-1,4-BETA-MANNOSIDASE E-RELATED"/>
    <property type="match status" value="1"/>
</dbReference>
<dbReference type="PANTHER" id="PTHR40079:SF4">
    <property type="entry name" value="GH26 DOMAIN-CONTAINING PROTEIN-RELATED"/>
    <property type="match status" value="1"/>
</dbReference>
<evidence type="ECO:0000256" key="4">
    <source>
        <dbReference type="PROSITE-ProRule" id="PRU01100"/>
    </source>
</evidence>
<evidence type="ECO:0000313" key="7">
    <source>
        <dbReference type="Proteomes" id="UP000006620"/>
    </source>
</evidence>
<dbReference type="SUPFAM" id="SSF51445">
    <property type="entry name" value="(Trans)glycosidases"/>
    <property type="match status" value="1"/>
</dbReference>
<gene>
    <name evidence="6" type="ordered locus">KNP414_05047</name>
</gene>
<evidence type="ECO:0000256" key="2">
    <source>
        <dbReference type="ARBA" id="ARBA00022801"/>
    </source>
</evidence>
<keyword evidence="2 4" id="KW-0378">Hydrolase</keyword>
<dbReference type="InterPro" id="IPR017853">
    <property type="entry name" value="GH"/>
</dbReference>
<dbReference type="PROSITE" id="PS51764">
    <property type="entry name" value="GH26"/>
    <property type="match status" value="1"/>
</dbReference>
<feature type="domain" description="GH26" evidence="5">
    <location>
        <begin position="85"/>
        <end position="412"/>
    </location>
</feature>
<keyword evidence="3 4" id="KW-0326">Glycosidase</keyword>
<evidence type="ECO:0000259" key="5">
    <source>
        <dbReference type="PROSITE" id="PS51764"/>
    </source>
</evidence>
<comment type="similarity">
    <text evidence="1 4">Belongs to the glycosyl hydrolase 26 family.</text>
</comment>
<feature type="active site" description="Nucleophile" evidence="4">
    <location>
        <position position="329"/>
    </location>
</feature>
<dbReference type="InterPro" id="IPR022790">
    <property type="entry name" value="GH26_dom"/>
</dbReference>
<evidence type="ECO:0000256" key="1">
    <source>
        <dbReference type="ARBA" id="ARBA00007754"/>
    </source>
</evidence>
<dbReference type="GO" id="GO:0016985">
    <property type="term" value="F:mannan endo-1,4-beta-mannosidase activity"/>
    <property type="evidence" value="ECO:0007669"/>
    <property type="project" value="InterPro"/>
</dbReference>
<protein>
    <submittedName>
        <fullName evidence="6">Copper amine oxidase domain protein</fullName>
    </submittedName>
</protein>
<evidence type="ECO:0000313" key="6">
    <source>
        <dbReference type="EMBL" id="AEI43571.1"/>
    </source>
</evidence>
<accession>F8F6Q5</accession>
<proteinExistence type="inferred from homology"/>
<dbReference type="Pfam" id="PF02156">
    <property type="entry name" value="Glyco_hydro_26"/>
    <property type="match status" value="1"/>
</dbReference>
<dbReference type="Proteomes" id="UP000006620">
    <property type="component" value="Chromosome"/>
</dbReference>
<dbReference type="InterPro" id="IPR000805">
    <property type="entry name" value="Glyco_hydro_26"/>
</dbReference>
<dbReference type="AlphaFoldDB" id="F8F6Q5"/>
<reference evidence="6 7" key="2">
    <citation type="journal article" date="2013" name="Genome Announc.">
        <title>Genome Sequence of Growth-Improving Paenibacillus mucilaginosus Strain KNP414.</title>
        <authorList>
            <person name="Lu J.J."/>
            <person name="Wang J.F."/>
            <person name="Hu X.F."/>
        </authorList>
    </citation>
    <scope>NUCLEOTIDE SEQUENCE [LARGE SCALE GENOMIC DNA]</scope>
    <source>
        <strain evidence="6 7">KNP414</strain>
    </source>
</reference>
<dbReference type="PATRIC" id="fig|1036673.3.peg.4661"/>
<dbReference type="Gene3D" id="3.20.20.80">
    <property type="entry name" value="Glycosidases"/>
    <property type="match status" value="1"/>
</dbReference>
<dbReference type="HOGENOM" id="CLU_537299_0_0_9"/>
<organism evidence="6 7">
    <name type="scientific">Paenibacillus mucilaginosus (strain KNP414)</name>
    <dbReference type="NCBI Taxonomy" id="1036673"/>
    <lineage>
        <taxon>Bacteria</taxon>
        <taxon>Bacillati</taxon>
        <taxon>Bacillota</taxon>
        <taxon>Bacilli</taxon>
        <taxon>Bacillales</taxon>
        <taxon>Paenibacillaceae</taxon>
        <taxon>Paenibacillus</taxon>
    </lineage>
</organism>
<name>F8F6Q5_PAEMK</name>
<dbReference type="RefSeq" id="WP_013918724.1">
    <property type="nucleotide sequence ID" value="NC_015690.1"/>
</dbReference>
<reference evidence="7" key="1">
    <citation type="submission" date="2011-06" db="EMBL/GenBank/DDBJ databases">
        <title>Complete genome sequence of Paenibacillus mucilaginosus KNP414.</title>
        <authorList>
            <person name="Wang J."/>
            <person name="Hu S."/>
            <person name="Hu X."/>
            <person name="Zhang B."/>
            <person name="Dong D."/>
            <person name="Zhang S."/>
            <person name="Zhao K."/>
            <person name="Wu D."/>
        </authorList>
    </citation>
    <scope>NUCLEOTIDE SEQUENCE [LARGE SCALE GENOMIC DNA]</scope>
    <source>
        <strain evidence="7">KNP414</strain>
    </source>
</reference>
<dbReference type="GO" id="GO:0006080">
    <property type="term" value="P:substituted mannan metabolic process"/>
    <property type="evidence" value="ECO:0007669"/>
    <property type="project" value="InterPro"/>
</dbReference>
<feature type="active site" description="Proton donor" evidence="4">
    <location>
        <position position="229"/>
    </location>
</feature>
<sequence length="507" mass="56399">MNNKARRTGFSVLLALLLLLGLWAVFRMVPPAGGPPDGERQAAPAPVLPLTEYWRTQAEAAEKAGHAEAAANYRARLEARDALLASGASAPPEIPEAADADLRLYLRTARSAAPDPGLPAKFEPVSGTYLGMLGADSRVRYDITKVEQVYGRRHALYLSYVGWRKLQTNTNTYFPKRTADRVRALDGALQIGWEPRYGLQDVLDDEYVRRFAREAKESGIPIFLRYASEMNGAWVPWHGDPALYVEKFRLIHDIMEEEAPNVAMVWSPNFSPAEGIDAYYPGDEYVDWVGFSLYSTPVTNGQEDLKDNVIEAFAPLYAEYSHKPIMISEGAVAHSVISTGRSYYEWAEEQLGYMYTYLPVMFPQVKAITYFNFSRAQAGRSNMDFVYDLGENPYTDGGYRRLAASPRFLGRIDTAADPVDFAYKLHEEAPLPEGRQTVSVYAKLPDGSAPFAAALYHGEERLGISFELPWEMEVELPAGAAEQPLRIVVYDKNGKPAALRTLPAGKG</sequence>